<dbReference type="SUPFAM" id="SSF48371">
    <property type="entry name" value="ARM repeat"/>
    <property type="match status" value="1"/>
</dbReference>
<dbReference type="Proteomes" id="UP000050525">
    <property type="component" value="Unassembled WGS sequence"/>
</dbReference>
<dbReference type="GO" id="GO:0005942">
    <property type="term" value="C:phosphatidylinositol 3-kinase complex"/>
    <property type="evidence" value="ECO:0007669"/>
    <property type="project" value="TreeGrafter"/>
</dbReference>
<dbReference type="AlphaFoldDB" id="A0A151NIP4"/>
<feature type="domain" description="PI3K/PI4K catalytic" evidence="4">
    <location>
        <begin position="592"/>
        <end position="640"/>
    </location>
</feature>
<dbReference type="InterPro" id="IPR000403">
    <property type="entry name" value="PI3/4_kinase_cat_dom"/>
</dbReference>
<dbReference type="GO" id="GO:0016303">
    <property type="term" value="F:1-phosphatidylinositol-3-kinase activity"/>
    <property type="evidence" value="ECO:0007669"/>
    <property type="project" value="TreeGrafter"/>
</dbReference>
<gene>
    <name evidence="7" type="primary">PIK3C2G-1</name>
    <name evidence="7" type="ORF">Y1Q_0024348</name>
</gene>
<dbReference type="InterPro" id="IPR042236">
    <property type="entry name" value="PI3K_accessory_sf"/>
</dbReference>
<dbReference type="Pfam" id="PF00792">
    <property type="entry name" value="PI3K_C2"/>
    <property type="match status" value="1"/>
</dbReference>
<dbReference type="InterPro" id="IPR035892">
    <property type="entry name" value="C2_domain_sf"/>
</dbReference>
<dbReference type="GO" id="GO:0005886">
    <property type="term" value="C:plasma membrane"/>
    <property type="evidence" value="ECO:0007669"/>
    <property type="project" value="TreeGrafter"/>
</dbReference>
<feature type="domain" description="C2 PI3K-type" evidence="6">
    <location>
        <begin position="200"/>
        <end position="372"/>
    </location>
</feature>
<dbReference type="SUPFAM" id="SSF49562">
    <property type="entry name" value="C2 domain (Calcium/lipid-binding domain, CaLB)"/>
    <property type="match status" value="1"/>
</dbReference>
<dbReference type="SMART" id="SM00145">
    <property type="entry name" value="PI3Ka"/>
    <property type="match status" value="1"/>
</dbReference>
<dbReference type="Gene3D" id="3.30.1010.10">
    <property type="entry name" value="Phosphatidylinositol 3-kinase Catalytic Subunit, Chain A, domain 4"/>
    <property type="match status" value="1"/>
</dbReference>
<dbReference type="PROSITE" id="PS51545">
    <property type="entry name" value="PIK_HELICAL"/>
    <property type="match status" value="1"/>
</dbReference>
<keyword evidence="2" id="KW-0808">Transferase</keyword>
<dbReference type="Pfam" id="PF00613">
    <property type="entry name" value="PI3Ka"/>
    <property type="match status" value="1"/>
</dbReference>
<dbReference type="Gene3D" id="1.25.40.70">
    <property type="entry name" value="Phosphatidylinositol 3-kinase, accessory domain (PIK)"/>
    <property type="match status" value="1"/>
</dbReference>
<protein>
    <submittedName>
        <fullName evidence="7">Phosphatidylinositol 4-phosphate 3-kinase C2 domain-containing subunit gamma isoform C</fullName>
    </submittedName>
</protein>
<dbReference type="InterPro" id="IPR016024">
    <property type="entry name" value="ARM-type_fold"/>
</dbReference>
<evidence type="ECO:0000313" key="8">
    <source>
        <dbReference type="Proteomes" id="UP000050525"/>
    </source>
</evidence>
<dbReference type="GO" id="GO:0043491">
    <property type="term" value="P:phosphatidylinositol 3-kinase/protein kinase B signal transduction"/>
    <property type="evidence" value="ECO:0007669"/>
    <property type="project" value="TreeGrafter"/>
</dbReference>
<evidence type="ECO:0000256" key="2">
    <source>
        <dbReference type="ARBA" id="ARBA00022679"/>
    </source>
</evidence>
<accession>A0A151NIP4</accession>
<evidence type="ECO:0000313" key="7">
    <source>
        <dbReference type="EMBL" id="KYO36672.1"/>
    </source>
</evidence>
<dbReference type="InterPro" id="IPR001263">
    <property type="entry name" value="PI3K_accessory_dom"/>
</dbReference>
<dbReference type="PANTHER" id="PTHR10048">
    <property type="entry name" value="PHOSPHATIDYLINOSITOL KINASE"/>
    <property type="match status" value="1"/>
</dbReference>
<comment type="similarity">
    <text evidence="1">Belongs to the PI3/PI4-kinase family. Type III PI4K subfamily.</text>
</comment>
<dbReference type="InterPro" id="IPR002420">
    <property type="entry name" value="PI3K-type_C2_dom"/>
</dbReference>
<evidence type="ECO:0000259" key="5">
    <source>
        <dbReference type="PROSITE" id="PS51545"/>
    </source>
</evidence>
<dbReference type="GO" id="GO:0048015">
    <property type="term" value="P:phosphatidylinositol-mediated signaling"/>
    <property type="evidence" value="ECO:0007669"/>
    <property type="project" value="TreeGrafter"/>
</dbReference>
<dbReference type="GO" id="GO:0016477">
    <property type="term" value="P:cell migration"/>
    <property type="evidence" value="ECO:0007669"/>
    <property type="project" value="TreeGrafter"/>
</dbReference>
<evidence type="ECO:0000259" key="6">
    <source>
        <dbReference type="PROSITE" id="PS51547"/>
    </source>
</evidence>
<dbReference type="Gene3D" id="2.60.40.150">
    <property type="entry name" value="C2 domain"/>
    <property type="match status" value="1"/>
</dbReference>
<dbReference type="PROSITE" id="PS50290">
    <property type="entry name" value="PI3_4_KINASE_3"/>
    <property type="match status" value="1"/>
</dbReference>
<dbReference type="PANTHER" id="PTHR10048:SF29">
    <property type="entry name" value="PHOSPHATIDYLINOSITOL 3-KINASE C2 DOMAIN-CONTAINING SUBUNIT GAMMA"/>
    <property type="match status" value="1"/>
</dbReference>
<dbReference type="PROSITE" id="PS00915">
    <property type="entry name" value="PI3_4_KINASE_1"/>
    <property type="match status" value="1"/>
</dbReference>
<sequence>MNNRSGDARTPFPVSYGETYLTDSSTRFTLDPLWPRTSENSINSKELAGWSIQLVEVDQGSNESTASFCSAVKKTGAACSANSADIPRSCRPGRVRGDQTLGSHDSLRKAATSIQLHLQKGTSFQQSLARTHEDDQSQFNLNQLLGYPCIWKLSRQNLVAITMKYEHQLEQLLQNEHQQHKVDSVIEEIKAICSALSSVETRDITDAVEKLHSVLLGKAQLQSFFFFLFINLWWEDNISNEELQKYTSKKSFFFLANWNEKVTFPLRIKSLPRETILAIKLYGVNYASQNTEVLAWTCCPLYPKQVQHLAVTRIVEVTCQKSPGKVNDREGSFMELCCSAWHCTITFQQQCSHRVSVTRVCQHQSHCRLSEQKRRFLWFYRSYCNNENCSLPLVLGSAPSWDRKAILEMYAVLKNWRFSNPLKALGLLTFSFPDQDIRRTAVQQIENLSNDELLEYLPQLVQVIKFEWSLESPLVQFLLNRCLQSIQVTHQLYCILKRLLKDAQNEAHFKGWYQKLLAALQFCAGKTLNDEFSKERKLIKILGGIAEKVKAVTNPRRQEVLKMEINRLKQFFQEVNVCRLPLNPALVVQGIDSNTSSYFTSSAFPLKISFINADTASRNINVIFKMGDDLRQDMLVLQII</sequence>
<evidence type="ECO:0000256" key="3">
    <source>
        <dbReference type="ARBA" id="ARBA00022777"/>
    </source>
</evidence>
<dbReference type="InterPro" id="IPR018936">
    <property type="entry name" value="PI3/4_kinase_CS"/>
</dbReference>
<dbReference type="SUPFAM" id="SSF56112">
    <property type="entry name" value="Protein kinase-like (PK-like)"/>
    <property type="match status" value="1"/>
</dbReference>
<evidence type="ECO:0000259" key="4">
    <source>
        <dbReference type="PROSITE" id="PS50290"/>
    </source>
</evidence>
<organism evidence="7 8">
    <name type="scientific">Alligator mississippiensis</name>
    <name type="common">American alligator</name>
    <dbReference type="NCBI Taxonomy" id="8496"/>
    <lineage>
        <taxon>Eukaryota</taxon>
        <taxon>Metazoa</taxon>
        <taxon>Chordata</taxon>
        <taxon>Craniata</taxon>
        <taxon>Vertebrata</taxon>
        <taxon>Euteleostomi</taxon>
        <taxon>Archelosauria</taxon>
        <taxon>Archosauria</taxon>
        <taxon>Crocodylia</taxon>
        <taxon>Alligatoridae</taxon>
        <taxon>Alligatorinae</taxon>
        <taxon>Alligator</taxon>
    </lineage>
</organism>
<reference evidence="7 8" key="1">
    <citation type="journal article" date="2012" name="Genome Biol.">
        <title>Sequencing three crocodilian genomes to illuminate the evolution of archosaurs and amniotes.</title>
        <authorList>
            <person name="St John J.A."/>
            <person name="Braun E.L."/>
            <person name="Isberg S.R."/>
            <person name="Miles L.G."/>
            <person name="Chong A.Y."/>
            <person name="Gongora J."/>
            <person name="Dalzell P."/>
            <person name="Moran C."/>
            <person name="Bed'hom B."/>
            <person name="Abzhanov A."/>
            <person name="Burgess S.C."/>
            <person name="Cooksey A.M."/>
            <person name="Castoe T.A."/>
            <person name="Crawford N.G."/>
            <person name="Densmore L.D."/>
            <person name="Drew J.C."/>
            <person name="Edwards S.V."/>
            <person name="Faircloth B.C."/>
            <person name="Fujita M.K."/>
            <person name="Greenwold M.J."/>
            <person name="Hoffmann F.G."/>
            <person name="Howard J.M."/>
            <person name="Iguchi T."/>
            <person name="Janes D.E."/>
            <person name="Khan S.Y."/>
            <person name="Kohno S."/>
            <person name="de Koning A.J."/>
            <person name="Lance S.L."/>
            <person name="McCarthy F.M."/>
            <person name="McCormack J.E."/>
            <person name="Merchant M.E."/>
            <person name="Peterson D.G."/>
            <person name="Pollock D.D."/>
            <person name="Pourmand N."/>
            <person name="Raney B.J."/>
            <person name="Roessler K.A."/>
            <person name="Sanford J.R."/>
            <person name="Sawyer R.H."/>
            <person name="Schmidt C.J."/>
            <person name="Triplett E.W."/>
            <person name="Tuberville T.D."/>
            <person name="Venegas-Anaya M."/>
            <person name="Howard J.T."/>
            <person name="Jarvis E.D."/>
            <person name="Guillette L.J.Jr."/>
            <person name="Glenn T.C."/>
            <person name="Green R.E."/>
            <person name="Ray D.A."/>
        </authorList>
    </citation>
    <scope>NUCLEOTIDE SEQUENCE [LARGE SCALE GENOMIC DNA]</scope>
    <source>
        <strain evidence="7">KSC_2009_1</strain>
    </source>
</reference>
<feature type="domain" description="PIK helical" evidence="5">
    <location>
        <begin position="343"/>
        <end position="519"/>
    </location>
</feature>
<dbReference type="EMBL" id="AKHW03002956">
    <property type="protein sequence ID" value="KYO36672.1"/>
    <property type="molecule type" value="Genomic_DNA"/>
</dbReference>
<dbReference type="PROSITE" id="PS51547">
    <property type="entry name" value="C2_PI3K"/>
    <property type="match status" value="1"/>
</dbReference>
<dbReference type="GO" id="GO:0035005">
    <property type="term" value="F:1-phosphatidylinositol-4-phosphate 3-kinase activity"/>
    <property type="evidence" value="ECO:0007669"/>
    <property type="project" value="TreeGrafter"/>
</dbReference>
<dbReference type="GO" id="GO:0005737">
    <property type="term" value="C:cytoplasm"/>
    <property type="evidence" value="ECO:0007669"/>
    <property type="project" value="TreeGrafter"/>
</dbReference>
<evidence type="ECO:0000256" key="1">
    <source>
        <dbReference type="ARBA" id="ARBA00006209"/>
    </source>
</evidence>
<dbReference type="STRING" id="8496.A0A151NIP4"/>
<dbReference type="InterPro" id="IPR015433">
    <property type="entry name" value="PI3/4_kinase"/>
</dbReference>
<keyword evidence="3" id="KW-0418">Kinase</keyword>
<proteinExistence type="inferred from homology"/>
<comment type="caution">
    <text evidence="7">The sequence shown here is derived from an EMBL/GenBank/DDBJ whole genome shotgun (WGS) entry which is preliminary data.</text>
</comment>
<name>A0A151NIP4_ALLMI</name>
<keyword evidence="8" id="KW-1185">Reference proteome</keyword>
<dbReference type="InterPro" id="IPR011009">
    <property type="entry name" value="Kinase-like_dom_sf"/>
</dbReference>